<dbReference type="EMBL" id="FZOB01000004">
    <property type="protein sequence ID" value="SNR72363.1"/>
    <property type="molecule type" value="Genomic_DNA"/>
</dbReference>
<evidence type="ECO:0000256" key="3">
    <source>
        <dbReference type="ARBA" id="ARBA00022705"/>
    </source>
</evidence>
<keyword evidence="5 12" id="KW-0378">Hydrolase</keyword>
<keyword evidence="8 12" id="KW-0238">DNA-binding</keyword>
<dbReference type="GO" id="GO:0016887">
    <property type="term" value="F:ATP hydrolysis activity"/>
    <property type="evidence" value="ECO:0007669"/>
    <property type="project" value="RHEA"/>
</dbReference>
<keyword evidence="7 12" id="KW-0067">ATP-binding</keyword>
<evidence type="ECO:0000256" key="1">
    <source>
        <dbReference type="ARBA" id="ARBA00008428"/>
    </source>
</evidence>
<reference evidence="16" key="1">
    <citation type="submission" date="2017-06" db="EMBL/GenBank/DDBJ databases">
        <authorList>
            <person name="Varghese N."/>
            <person name="Submissions S."/>
        </authorList>
    </citation>
    <scope>NUCLEOTIDE SEQUENCE [LARGE SCALE GENOMIC DNA]</scope>
    <source>
        <strain evidence="16">DSM 15668</strain>
    </source>
</reference>
<dbReference type="InterPro" id="IPR027417">
    <property type="entry name" value="P-loop_NTPase"/>
</dbReference>
<evidence type="ECO:0000313" key="16">
    <source>
        <dbReference type="Proteomes" id="UP000198405"/>
    </source>
</evidence>
<accession>A0A238YP46</accession>
<keyword evidence="3 12" id="KW-0235">DNA replication</keyword>
<keyword evidence="16" id="KW-1185">Reference proteome</keyword>
<proteinExistence type="inferred from homology"/>
<feature type="region of interest" description="Disordered" evidence="13">
    <location>
        <begin position="460"/>
        <end position="486"/>
    </location>
</feature>
<dbReference type="AlphaFoldDB" id="A0A238YP46"/>
<dbReference type="OrthoDB" id="9773982at2"/>
<dbReference type="GO" id="GO:0043139">
    <property type="term" value="F:5'-3' DNA helicase activity"/>
    <property type="evidence" value="ECO:0007669"/>
    <property type="project" value="UniProtKB-EC"/>
</dbReference>
<organism evidence="15 16">
    <name type="scientific">Desulfurobacterium atlanticum</name>
    <dbReference type="NCBI Taxonomy" id="240169"/>
    <lineage>
        <taxon>Bacteria</taxon>
        <taxon>Pseudomonadati</taxon>
        <taxon>Aquificota</taxon>
        <taxon>Aquificia</taxon>
        <taxon>Desulfurobacteriales</taxon>
        <taxon>Desulfurobacteriaceae</taxon>
        <taxon>Desulfurobacterium</taxon>
    </lineage>
</organism>
<dbReference type="InterPro" id="IPR003593">
    <property type="entry name" value="AAA+_ATPase"/>
</dbReference>
<dbReference type="Gene3D" id="1.10.860.10">
    <property type="entry name" value="DNAb Helicase, Chain A"/>
    <property type="match status" value="1"/>
</dbReference>
<comment type="catalytic activity">
    <reaction evidence="10 12">
        <text>ATP + H2O = ADP + phosphate + H(+)</text>
        <dbReference type="Rhea" id="RHEA:13065"/>
        <dbReference type="ChEBI" id="CHEBI:15377"/>
        <dbReference type="ChEBI" id="CHEBI:15378"/>
        <dbReference type="ChEBI" id="CHEBI:30616"/>
        <dbReference type="ChEBI" id="CHEBI:43474"/>
        <dbReference type="ChEBI" id="CHEBI:456216"/>
        <dbReference type="EC" id="5.6.2.3"/>
    </reaction>
</comment>
<sequence>MKFFDIEAELSVLGTVIVQPAFAFRAVELLEPDDFFKNEHKVFFKFLRLLIAEGYSETDLNEISYKDELEKRGLLEKIGGEEYLAHMVEFALDNYEKFESACKVVKDKAILRRIDEIVEDVKEKMEETPDPDVLIDYMEKRVFAVSEERLTNSLVPISEIIPEVVKEMEELAVRKSMVTGIPTGFTDLDQKTSGLHDSDLIIIAARPSMGKTAFALSLAYNIAVERGKSVAIFSLEMSKDQLVKRLAAQAAGVPLNKIRSGFLSPADLDKILEAYDSLKEAPIYIDDTPGISVLDLRAKARRLQSENGLDLVIIDYLQLMRGIKKTENRQQEVSEISRSLKALAKELNIPVIALSQLSRQVEHRSDKRPQLADLRESGSIEQDADIVMFIHRPEVYKKEPPPEERGIAEIIIAKQRNGPTGTVTLSFIKELTRFENLQEIPMVNDKDREEPFKEEAPIIMEMEDKESSSPPDFTFDEGDDDYDFEF</sequence>
<dbReference type="InterPro" id="IPR016136">
    <property type="entry name" value="DNA_helicase_N/primase_C"/>
</dbReference>
<protein>
    <recommendedName>
        <fullName evidence="11 12">Replicative DNA helicase</fullName>
        <ecNumber evidence="11 12">5.6.2.3</ecNumber>
    </recommendedName>
</protein>
<dbReference type="InterPro" id="IPR036185">
    <property type="entry name" value="DNA_heli_DnaB-like_N_sf"/>
</dbReference>
<comment type="function">
    <text evidence="12">The main replicative DNA helicase, it participates in initiation and elongation during chromosome replication. Travels ahead of the DNA replisome, separating dsDNA into templates for DNA synthesis. A processive ATP-dependent 5'-3' DNA helicase it has DNA-dependent ATPase activity.</text>
</comment>
<evidence type="ECO:0000313" key="15">
    <source>
        <dbReference type="EMBL" id="SNR72363.1"/>
    </source>
</evidence>
<evidence type="ECO:0000256" key="9">
    <source>
        <dbReference type="ARBA" id="ARBA00023235"/>
    </source>
</evidence>
<evidence type="ECO:0000256" key="4">
    <source>
        <dbReference type="ARBA" id="ARBA00022741"/>
    </source>
</evidence>
<dbReference type="CDD" id="cd00984">
    <property type="entry name" value="DnaB_C"/>
    <property type="match status" value="1"/>
</dbReference>
<dbReference type="NCBIfam" id="TIGR00665">
    <property type="entry name" value="DnaB"/>
    <property type="match status" value="1"/>
</dbReference>
<dbReference type="Gene3D" id="3.40.50.300">
    <property type="entry name" value="P-loop containing nucleotide triphosphate hydrolases"/>
    <property type="match status" value="1"/>
</dbReference>
<dbReference type="Pfam" id="PF03796">
    <property type="entry name" value="DnaB_C"/>
    <property type="match status" value="1"/>
</dbReference>
<evidence type="ECO:0000256" key="11">
    <source>
        <dbReference type="NCBIfam" id="TIGR00665"/>
    </source>
</evidence>
<name>A0A238YP46_9BACT</name>
<evidence type="ECO:0000256" key="8">
    <source>
        <dbReference type="ARBA" id="ARBA00023125"/>
    </source>
</evidence>
<keyword evidence="2 12" id="KW-0639">Primosome</keyword>
<dbReference type="SMART" id="SM00382">
    <property type="entry name" value="AAA"/>
    <property type="match status" value="1"/>
</dbReference>
<evidence type="ECO:0000256" key="10">
    <source>
        <dbReference type="ARBA" id="ARBA00048954"/>
    </source>
</evidence>
<evidence type="ECO:0000256" key="6">
    <source>
        <dbReference type="ARBA" id="ARBA00022806"/>
    </source>
</evidence>
<dbReference type="GO" id="GO:0042802">
    <property type="term" value="F:identical protein binding"/>
    <property type="evidence" value="ECO:0007669"/>
    <property type="project" value="UniProtKB-ARBA"/>
</dbReference>
<dbReference type="PANTHER" id="PTHR30153:SF2">
    <property type="entry name" value="REPLICATIVE DNA HELICASE"/>
    <property type="match status" value="1"/>
</dbReference>
<evidence type="ECO:0000256" key="5">
    <source>
        <dbReference type="ARBA" id="ARBA00022801"/>
    </source>
</evidence>
<dbReference type="InterPro" id="IPR007694">
    <property type="entry name" value="DNA_helicase_DnaB-like_C"/>
</dbReference>
<dbReference type="PANTHER" id="PTHR30153">
    <property type="entry name" value="REPLICATIVE DNA HELICASE DNAB"/>
    <property type="match status" value="1"/>
</dbReference>
<dbReference type="EC" id="5.6.2.3" evidence="11 12"/>
<dbReference type="PROSITE" id="PS51199">
    <property type="entry name" value="SF4_HELICASE"/>
    <property type="match status" value="1"/>
</dbReference>
<feature type="domain" description="SF4 helicase" evidence="14">
    <location>
        <begin position="174"/>
        <end position="441"/>
    </location>
</feature>
<dbReference type="GO" id="GO:0005829">
    <property type="term" value="C:cytosol"/>
    <property type="evidence" value="ECO:0007669"/>
    <property type="project" value="TreeGrafter"/>
</dbReference>
<dbReference type="FunFam" id="3.40.50.300:FF:000076">
    <property type="entry name" value="Replicative DNA helicase"/>
    <property type="match status" value="1"/>
</dbReference>
<dbReference type="GO" id="GO:0003677">
    <property type="term" value="F:DNA binding"/>
    <property type="evidence" value="ECO:0007669"/>
    <property type="project" value="UniProtKB-UniRule"/>
</dbReference>
<evidence type="ECO:0000256" key="7">
    <source>
        <dbReference type="ARBA" id="ARBA00022840"/>
    </source>
</evidence>
<dbReference type="RefSeq" id="WP_089322794.1">
    <property type="nucleotide sequence ID" value="NZ_FZOB01000004.1"/>
</dbReference>
<dbReference type="InterPro" id="IPR007692">
    <property type="entry name" value="DNA_helicase_DnaB"/>
</dbReference>
<dbReference type="InterPro" id="IPR007693">
    <property type="entry name" value="DNA_helicase_DnaB-like_N"/>
</dbReference>
<dbReference type="SUPFAM" id="SSF48024">
    <property type="entry name" value="N-terminal domain of DnaB helicase"/>
    <property type="match status" value="1"/>
</dbReference>
<dbReference type="GO" id="GO:0005524">
    <property type="term" value="F:ATP binding"/>
    <property type="evidence" value="ECO:0007669"/>
    <property type="project" value="UniProtKB-UniRule"/>
</dbReference>
<comment type="similarity">
    <text evidence="1 12">Belongs to the helicase family. DnaB subfamily.</text>
</comment>
<dbReference type="GO" id="GO:0006269">
    <property type="term" value="P:DNA replication, synthesis of primer"/>
    <property type="evidence" value="ECO:0007669"/>
    <property type="project" value="UniProtKB-UniRule"/>
</dbReference>
<dbReference type="GO" id="GO:1990077">
    <property type="term" value="C:primosome complex"/>
    <property type="evidence" value="ECO:0007669"/>
    <property type="project" value="UniProtKB-UniRule"/>
</dbReference>
<evidence type="ECO:0000259" key="14">
    <source>
        <dbReference type="PROSITE" id="PS51199"/>
    </source>
</evidence>
<dbReference type="Proteomes" id="UP000198405">
    <property type="component" value="Unassembled WGS sequence"/>
</dbReference>
<feature type="compositionally biased region" description="Acidic residues" evidence="13">
    <location>
        <begin position="474"/>
        <end position="486"/>
    </location>
</feature>
<evidence type="ECO:0000256" key="2">
    <source>
        <dbReference type="ARBA" id="ARBA00022515"/>
    </source>
</evidence>
<evidence type="ECO:0000256" key="12">
    <source>
        <dbReference type="RuleBase" id="RU362085"/>
    </source>
</evidence>
<keyword evidence="9" id="KW-0413">Isomerase</keyword>
<dbReference type="SUPFAM" id="SSF52540">
    <property type="entry name" value="P-loop containing nucleoside triphosphate hydrolases"/>
    <property type="match status" value="1"/>
</dbReference>
<dbReference type="Pfam" id="PF00772">
    <property type="entry name" value="DnaB"/>
    <property type="match status" value="1"/>
</dbReference>
<evidence type="ECO:0000256" key="13">
    <source>
        <dbReference type="SAM" id="MobiDB-lite"/>
    </source>
</evidence>
<keyword evidence="6 12" id="KW-0347">Helicase</keyword>
<keyword evidence="4 12" id="KW-0547">Nucleotide-binding</keyword>
<gene>
    <name evidence="15" type="ORF">SAMN06265340_10441</name>
</gene>